<accession>A0A5M3YPM4</accession>
<protein>
    <submittedName>
        <fullName evidence="2">AvrD family protein</fullName>
    </submittedName>
</protein>
<evidence type="ECO:0000313" key="3">
    <source>
        <dbReference type="Proteomes" id="UP000325466"/>
    </source>
</evidence>
<reference evidence="2" key="3">
    <citation type="submission" date="2022-09" db="EMBL/GenBank/DDBJ databases">
        <title>The genome sequence of Rhodococcus aetherivorans N1.</title>
        <authorList>
            <person name="Jiang W."/>
        </authorList>
    </citation>
    <scope>NUCLEOTIDE SEQUENCE</scope>
    <source>
        <strain evidence="2">N1</strain>
    </source>
</reference>
<dbReference type="GeneID" id="83624332"/>
<proteinExistence type="predicted"/>
<organism evidence="2 4">
    <name type="scientific">Rhodococcus aetherivorans</name>
    <dbReference type="NCBI Taxonomy" id="191292"/>
    <lineage>
        <taxon>Bacteria</taxon>
        <taxon>Bacillati</taxon>
        <taxon>Actinomycetota</taxon>
        <taxon>Actinomycetes</taxon>
        <taxon>Mycobacteriales</taxon>
        <taxon>Nocardiaceae</taxon>
        <taxon>Rhodococcus</taxon>
    </lineage>
</organism>
<evidence type="ECO:0000313" key="1">
    <source>
        <dbReference type="EMBL" id="GES40684.1"/>
    </source>
</evidence>
<dbReference type="Proteomes" id="UP001163947">
    <property type="component" value="Chromosome"/>
</dbReference>
<dbReference type="RefSeq" id="WP_006937175.1">
    <property type="nucleotide sequence ID" value="NZ_BAAAYP010000004.1"/>
</dbReference>
<keyword evidence="3" id="KW-1185">Reference proteome</keyword>
<dbReference type="InterPro" id="IPR008799">
    <property type="entry name" value="Pseudomon_AvrD"/>
</dbReference>
<dbReference type="EMBL" id="BLAH01000255">
    <property type="protein sequence ID" value="GES40684.1"/>
    <property type="molecule type" value="Genomic_DNA"/>
</dbReference>
<evidence type="ECO:0000313" key="4">
    <source>
        <dbReference type="Proteomes" id="UP001163947"/>
    </source>
</evidence>
<dbReference type="AlphaFoldDB" id="N1M4R7"/>
<evidence type="ECO:0000313" key="2">
    <source>
        <dbReference type="EMBL" id="UYF94185.1"/>
    </source>
</evidence>
<reference evidence="1 3" key="1">
    <citation type="journal article" date="2018" name="Biodegradation">
        <title>1,4-Dioxane degradation characteristics of Rhodococcus aetherivorans JCM 14343.</title>
        <authorList>
            <person name="Inoue D."/>
            <person name="Tsunoda T."/>
            <person name="Yamamoto N."/>
            <person name="Ike M."/>
            <person name="Sei K."/>
        </authorList>
    </citation>
    <scope>NUCLEOTIDE SEQUENCE [LARGE SCALE GENOMIC DNA]</scope>
    <source>
        <strain evidence="1 3">JCM 14343</strain>
    </source>
</reference>
<reference evidence="1" key="2">
    <citation type="submission" date="2019-10" db="EMBL/GenBank/DDBJ databases">
        <title>Draft genome sequence of Rhodococcus aetherivorans JCM 14343.</title>
        <authorList>
            <person name="Inoue D."/>
            <person name="Nakazawa M."/>
            <person name="Yamamoto N."/>
            <person name="Sei K."/>
            <person name="Ike M."/>
        </authorList>
    </citation>
    <scope>NUCLEOTIDE SEQUENCE</scope>
    <source>
        <strain evidence="1">JCM 14343</strain>
    </source>
</reference>
<name>N1M4R7_9NOCA</name>
<accession>N1M4R7</accession>
<sequence>MAAAVAQGSFTLDSPSRYLGPAEDRFFGAGYRRVRQNLRFAGLLDHPATGIRANAGVECPSDWSTKGTTAQRPHLSTIDVLLVATRAAGAVIGAAYGLDEADLAAAWVRSVVIRAAAAPVEHDLGNLDVTAEHVRSEVEPGRAEHAGRSACVDAVRVRVAGFAVELEVVHPGVGTPASRLDPAVADRLLAHAAGPYADGYRTHEMRTQDIRVDGTVAHARSRLVAGPGDGIPGAGLAARYEPHVTLVDAFVETLQLGQILMYELDGIDRATSNTLWMRRTVLHTADPAVQTEAEVPVTVTLEALRSLARGGALWRACDIVSERNGTAVRCSVAHELPAPAAGSDLR</sequence>
<dbReference type="Proteomes" id="UP000325466">
    <property type="component" value="Unassembled WGS sequence"/>
</dbReference>
<dbReference type="Pfam" id="PF05655">
    <property type="entry name" value="AvrD"/>
    <property type="match status" value="1"/>
</dbReference>
<dbReference type="EMBL" id="CP106982">
    <property type="protein sequence ID" value="UYF94185.1"/>
    <property type="molecule type" value="Genomic_DNA"/>
</dbReference>
<gene>
    <name evidence="2" type="ORF">OCS65_27930</name>
    <name evidence="1" type="ORF">RAJCM14343_5979</name>
</gene>